<comment type="caution">
    <text evidence="1">The sequence shown here is derived from an EMBL/GenBank/DDBJ whole genome shotgun (WGS) entry which is preliminary data.</text>
</comment>
<accession>A0A059EAQ1</accession>
<dbReference type="EMBL" id="AWFH01000002">
    <property type="protein sequence ID" value="KCZ64607.1"/>
    <property type="molecule type" value="Genomic_DNA"/>
</dbReference>
<gene>
    <name evidence="1" type="ORF">HY36_12240</name>
</gene>
<dbReference type="AlphaFoldDB" id="A0A059EAQ1"/>
<dbReference type="Proteomes" id="UP000024547">
    <property type="component" value="Unassembled WGS sequence"/>
</dbReference>
<sequence length="36" mass="3879">MGYSLHSMQDSYPANLVDARARANGASARIAFQLVP</sequence>
<evidence type="ECO:0000313" key="1">
    <source>
        <dbReference type="EMBL" id="KCZ64607.1"/>
    </source>
</evidence>
<organism evidence="1 2">
    <name type="scientific">Hyphomonas atlantica</name>
    <dbReference type="NCBI Taxonomy" id="1280948"/>
    <lineage>
        <taxon>Bacteria</taxon>
        <taxon>Pseudomonadati</taxon>
        <taxon>Pseudomonadota</taxon>
        <taxon>Alphaproteobacteria</taxon>
        <taxon>Hyphomonadales</taxon>
        <taxon>Hyphomonadaceae</taxon>
        <taxon>Hyphomonas</taxon>
    </lineage>
</organism>
<protein>
    <submittedName>
        <fullName evidence="1">Uncharacterized protein</fullName>
    </submittedName>
</protein>
<reference evidence="1 2" key="1">
    <citation type="journal article" date="2014" name="Antonie Van Leeuwenhoek">
        <title>Hyphomonas beringensis sp. nov. and Hyphomonas chukchiensis sp. nov., isolated from surface seawater of the Bering Sea and Chukchi Sea.</title>
        <authorList>
            <person name="Li C."/>
            <person name="Lai Q."/>
            <person name="Li G."/>
            <person name="Dong C."/>
            <person name="Wang J."/>
            <person name="Liao Y."/>
            <person name="Shao Z."/>
        </authorList>
    </citation>
    <scope>NUCLEOTIDE SEQUENCE [LARGE SCALE GENOMIC DNA]</scope>
    <source>
        <strain evidence="1 2">22II1-22F38</strain>
    </source>
</reference>
<name>A0A059EAQ1_9PROT</name>
<keyword evidence="2" id="KW-1185">Reference proteome</keyword>
<proteinExistence type="predicted"/>
<evidence type="ECO:0000313" key="2">
    <source>
        <dbReference type="Proteomes" id="UP000024547"/>
    </source>
</evidence>